<keyword evidence="9" id="KW-0576">Peroxisome</keyword>
<name>A0ABW3MM69_9PSEU</name>
<protein>
    <recommendedName>
        <fullName evidence="14">Peroxisomal trans-2-enoyl-CoA reductase</fullName>
        <ecNumber evidence="13">1.3.1.38</ecNumber>
    </recommendedName>
</protein>
<evidence type="ECO:0000256" key="5">
    <source>
        <dbReference type="ARBA" id="ARBA00022832"/>
    </source>
</evidence>
<evidence type="ECO:0000256" key="9">
    <source>
        <dbReference type="ARBA" id="ARBA00023140"/>
    </source>
</evidence>
<evidence type="ECO:0000313" key="21">
    <source>
        <dbReference type="EMBL" id="MFD1050585.1"/>
    </source>
</evidence>
<dbReference type="SUPFAM" id="SSF51735">
    <property type="entry name" value="NAD(P)-binding Rossmann-fold domains"/>
    <property type="match status" value="1"/>
</dbReference>
<gene>
    <name evidence="21" type="ORF">ACFQ1S_36195</name>
</gene>
<comment type="subcellular location">
    <subcellularLocation>
        <location evidence="1">Peroxisome</location>
    </subcellularLocation>
</comment>
<comment type="catalytic activity">
    <reaction evidence="16">
        <text>(2E)-tetradecenoyl-CoA + NADPH + H(+) = tetradecanoyl-CoA + NADP(+)</text>
        <dbReference type="Rhea" id="RHEA:44968"/>
        <dbReference type="ChEBI" id="CHEBI:15378"/>
        <dbReference type="ChEBI" id="CHEBI:57385"/>
        <dbReference type="ChEBI" id="CHEBI:57783"/>
        <dbReference type="ChEBI" id="CHEBI:58349"/>
        <dbReference type="ChEBI" id="CHEBI:61405"/>
    </reaction>
    <physiologicalReaction direction="left-to-right" evidence="16">
        <dbReference type="Rhea" id="RHEA:44969"/>
    </physiologicalReaction>
</comment>
<evidence type="ECO:0000313" key="22">
    <source>
        <dbReference type="Proteomes" id="UP001597045"/>
    </source>
</evidence>
<evidence type="ECO:0000256" key="1">
    <source>
        <dbReference type="ARBA" id="ARBA00004275"/>
    </source>
</evidence>
<evidence type="ECO:0000256" key="19">
    <source>
        <dbReference type="ARBA" id="ARBA00049386"/>
    </source>
</evidence>
<keyword evidence="8" id="KW-0443">Lipid metabolism</keyword>
<sequence length="51" mass="5409">TPEHVGRMVDRIPLGRFGQPDEVADLVSFLVSDRAGYITGQVLGVDGGLVV</sequence>
<evidence type="ECO:0000256" key="4">
    <source>
        <dbReference type="ARBA" id="ARBA00022553"/>
    </source>
</evidence>
<keyword evidence="6" id="KW-0521">NADP</keyword>
<comment type="catalytic activity">
    <reaction evidence="19">
        <text>(2E)-decenoyl-CoA + NADPH + H(+) = decanoyl-CoA + NADP(+)</text>
        <dbReference type="Rhea" id="RHEA:44960"/>
        <dbReference type="ChEBI" id="CHEBI:15378"/>
        <dbReference type="ChEBI" id="CHEBI:57783"/>
        <dbReference type="ChEBI" id="CHEBI:58349"/>
        <dbReference type="ChEBI" id="CHEBI:61406"/>
        <dbReference type="ChEBI" id="CHEBI:61430"/>
    </reaction>
    <physiologicalReaction direction="left-to-right" evidence="19">
        <dbReference type="Rhea" id="RHEA:44961"/>
    </physiologicalReaction>
</comment>
<evidence type="ECO:0000256" key="10">
    <source>
        <dbReference type="ARBA" id="ARBA00023160"/>
    </source>
</evidence>
<comment type="catalytic activity">
    <reaction evidence="17">
        <text>(2E)-hexenoyl-CoA + NADPH + H(+) = hexanoyl-CoA + NADP(+)</text>
        <dbReference type="Rhea" id="RHEA:44956"/>
        <dbReference type="ChEBI" id="CHEBI:15378"/>
        <dbReference type="ChEBI" id="CHEBI:57783"/>
        <dbReference type="ChEBI" id="CHEBI:58349"/>
        <dbReference type="ChEBI" id="CHEBI:62077"/>
        <dbReference type="ChEBI" id="CHEBI:62620"/>
    </reaction>
    <physiologicalReaction direction="left-to-right" evidence="17">
        <dbReference type="Rhea" id="RHEA:44957"/>
    </physiologicalReaction>
</comment>
<dbReference type="EC" id="1.3.1.38" evidence="13"/>
<comment type="function">
    <text evidence="11">Participates in chain elongation of fatty acids. Catalyzes the reduction of trans-2-enoyl-CoAs of varying chain lengths from 6:1 to 16:1, having maximum activity with 10:1 CoA. Has no 2,4-dienoyl-CoA reductase activity.</text>
</comment>
<feature type="non-terminal residue" evidence="21">
    <location>
        <position position="1"/>
    </location>
</feature>
<comment type="pathway">
    <text evidence="2">Lipid metabolism.</text>
</comment>
<comment type="catalytic activity">
    <reaction evidence="20">
        <text>(2E)-octenoyl-CoA + NADPH + H(+) = octanoyl-CoA + NADP(+)</text>
        <dbReference type="Rhea" id="RHEA:44952"/>
        <dbReference type="ChEBI" id="CHEBI:15378"/>
        <dbReference type="ChEBI" id="CHEBI:57386"/>
        <dbReference type="ChEBI" id="CHEBI:57783"/>
        <dbReference type="ChEBI" id="CHEBI:58349"/>
        <dbReference type="ChEBI" id="CHEBI:62242"/>
    </reaction>
    <physiologicalReaction direction="left-to-right" evidence="20">
        <dbReference type="Rhea" id="RHEA:44953"/>
    </physiologicalReaction>
</comment>
<reference evidence="22" key="1">
    <citation type="journal article" date="2019" name="Int. J. Syst. Evol. Microbiol.">
        <title>The Global Catalogue of Microorganisms (GCM) 10K type strain sequencing project: providing services to taxonomists for standard genome sequencing and annotation.</title>
        <authorList>
            <consortium name="The Broad Institute Genomics Platform"/>
            <consortium name="The Broad Institute Genome Sequencing Center for Infectious Disease"/>
            <person name="Wu L."/>
            <person name="Ma J."/>
        </authorList>
    </citation>
    <scope>NUCLEOTIDE SEQUENCE [LARGE SCALE GENOMIC DNA]</scope>
    <source>
        <strain evidence="22">JCM 31486</strain>
    </source>
</reference>
<dbReference type="PANTHER" id="PTHR24317">
    <property type="entry name" value="PEROXISOMAL TRANS-2-ENOYL-COA REDUCTASE"/>
    <property type="match status" value="1"/>
</dbReference>
<evidence type="ECO:0000256" key="3">
    <source>
        <dbReference type="ARBA" id="ARBA00022516"/>
    </source>
</evidence>
<evidence type="ECO:0000256" key="8">
    <source>
        <dbReference type="ARBA" id="ARBA00023098"/>
    </source>
</evidence>
<comment type="catalytic activity">
    <reaction evidence="18">
        <text>a (2E)-enoyl-CoA + NADPH + H(+) = a 2,3-saturated acyl-CoA + NADP(+)</text>
        <dbReference type="Rhea" id="RHEA:33763"/>
        <dbReference type="ChEBI" id="CHEBI:15378"/>
        <dbReference type="ChEBI" id="CHEBI:57783"/>
        <dbReference type="ChEBI" id="CHEBI:58349"/>
        <dbReference type="ChEBI" id="CHEBI:58856"/>
        <dbReference type="ChEBI" id="CHEBI:65111"/>
        <dbReference type="EC" id="1.3.1.38"/>
    </reaction>
    <physiologicalReaction direction="left-to-right" evidence="18">
        <dbReference type="Rhea" id="RHEA:33764"/>
    </physiologicalReaction>
</comment>
<dbReference type="Pfam" id="PF13561">
    <property type="entry name" value="adh_short_C2"/>
    <property type="match status" value="1"/>
</dbReference>
<dbReference type="Gene3D" id="3.40.50.720">
    <property type="entry name" value="NAD(P)-binding Rossmann-like Domain"/>
    <property type="match status" value="1"/>
</dbReference>
<evidence type="ECO:0000256" key="17">
    <source>
        <dbReference type="ARBA" id="ARBA00049108"/>
    </source>
</evidence>
<dbReference type="PRINTS" id="PR01397">
    <property type="entry name" value="DHBDHDRGNASE"/>
</dbReference>
<dbReference type="InterPro" id="IPR002347">
    <property type="entry name" value="SDR_fam"/>
</dbReference>
<dbReference type="PANTHER" id="PTHR24317:SF7">
    <property type="entry name" value="PEROXISOMAL TRANS-2-ENOYL-COA REDUCTASE"/>
    <property type="match status" value="1"/>
</dbReference>
<evidence type="ECO:0000256" key="18">
    <source>
        <dbReference type="ARBA" id="ARBA00049251"/>
    </source>
</evidence>
<keyword evidence="4" id="KW-0597">Phosphoprotein</keyword>
<keyword evidence="3" id="KW-0444">Lipid biosynthesis</keyword>
<evidence type="ECO:0000256" key="20">
    <source>
        <dbReference type="ARBA" id="ARBA00049559"/>
    </source>
</evidence>
<keyword evidence="10" id="KW-0275">Fatty acid biosynthesis</keyword>
<evidence type="ECO:0000256" key="2">
    <source>
        <dbReference type="ARBA" id="ARBA00005189"/>
    </source>
</evidence>
<evidence type="ECO:0000256" key="13">
    <source>
        <dbReference type="ARBA" id="ARBA00038849"/>
    </source>
</evidence>
<keyword evidence="22" id="KW-1185">Reference proteome</keyword>
<accession>A0ABW3MM69</accession>
<evidence type="ECO:0000256" key="15">
    <source>
        <dbReference type="ARBA" id="ARBA00047570"/>
    </source>
</evidence>
<evidence type="ECO:0000256" key="11">
    <source>
        <dbReference type="ARBA" id="ARBA00037124"/>
    </source>
</evidence>
<comment type="catalytic activity">
    <reaction evidence="15">
        <text>(2E)-dodecenoyl-CoA + NADPH + H(+) = dodecanoyl-CoA + NADP(+)</text>
        <dbReference type="Rhea" id="RHEA:44964"/>
        <dbReference type="ChEBI" id="CHEBI:15378"/>
        <dbReference type="ChEBI" id="CHEBI:57330"/>
        <dbReference type="ChEBI" id="CHEBI:57375"/>
        <dbReference type="ChEBI" id="CHEBI:57783"/>
        <dbReference type="ChEBI" id="CHEBI:58349"/>
    </reaction>
    <physiologicalReaction direction="left-to-right" evidence="15">
        <dbReference type="Rhea" id="RHEA:44965"/>
    </physiologicalReaction>
</comment>
<comment type="caution">
    <text evidence="21">The sequence shown here is derived from an EMBL/GenBank/DDBJ whole genome shotgun (WGS) entry which is preliminary data.</text>
</comment>
<keyword evidence="5" id="KW-0276">Fatty acid metabolism</keyword>
<comment type="subunit">
    <text evidence="12">Interacts with PEX5, probably required to target it into peroxisomes.</text>
</comment>
<evidence type="ECO:0000256" key="14">
    <source>
        <dbReference type="ARBA" id="ARBA00041063"/>
    </source>
</evidence>
<organism evidence="21 22">
    <name type="scientific">Kibdelosporangium lantanae</name>
    <dbReference type="NCBI Taxonomy" id="1497396"/>
    <lineage>
        <taxon>Bacteria</taxon>
        <taxon>Bacillati</taxon>
        <taxon>Actinomycetota</taxon>
        <taxon>Actinomycetes</taxon>
        <taxon>Pseudonocardiales</taxon>
        <taxon>Pseudonocardiaceae</taxon>
        <taxon>Kibdelosporangium</taxon>
    </lineage>
</organism>
<dbReference type="EMBL" id="JBHTIS010002948">
    <property type="protein sequence ID" value="MFD1050585.1"/>
    <property type="molecule type" value="Genomic_DNA"/>
</dbReference>
<dbReference type="Proteomes" id="UP001597045">
    <property type="component" value="Unassembled WGS sequence"/>
</dbReference>
<evidence type="ECO:0000256" key="6">
    <source>
        <dbReference type="ARBA" id="ARBA00022857"/>
    </source>
</evidence>
<proteinExistence type="predicted"/>
<dbReference type="InterPro" id="IPR052388">
    <property type="entry name" value="Peroxisomal_t2-enoyl-CoA_red"/>
</dbReference>
<evidence type="ECO:0000256" key="7">
    <source>
        <dbReference type="ARBA" id="ARBA00023002"/>
    </source>
</evidence>
<dbReference type="InterPro" id="IPR003560">
    <property type="entry name" value="DHB_DH"/>
</dbReference>
<dbReference type="InterPro" id="IPR036291">
    <property type="entry name" value="NAD(P)-bd_dom_sf"/>
</dbReference>
<evidence type="ECO:0000256" key="12">
    <source>
        <dbReference type="ARBA" id="ARBA00038622"/>
    </source>
</evidence>
<evidence type="ECO:0000256" key="16">
    <source>
        <dbReference type="ARBA" id="ARBA00048686"/>
    </source>
</evidence>
<keyword evidence="7" id="KW-0560">Oxidoreductase</keyword>